<evidence type="ECO:0000313" key="3">
    <source>
        <dbReference type="Proteomes" id="UP000029120"/>
    </source>
</evidence>
<organism evidence="2 3">
    <name type="scientific">Arabis alpina</name>
    <name type="common">Alpine rock-cress</name>
    <dbReference type="NCBI Taxonomy" id="50452"/>
    <lineage>
        <taxon>Eukaryota</taxon>
        <taxon>Viridiplantae</taxon>
        <taxon>Streptophyta</taxon>
        <taxon>Embryophyta</taxon>
        <taxon>Tracheophyta</taxon>
        <taxon>Spermatophyta</taxon>
        <taxon>Magnoliopsida</taxon>
        <taxon>eudicotyledons</taxon>
        <taxon>Gunneridae</taxon>
        <taxon>Pentapetalae</taxon>
        <taxon>rosids</taxon>
        <taxon>malvids</taxon>
        <taxon>Brassicales</taxon>
        <taxon>Brassicaceae</taxon>
        <taxon>Arabideae</taxon>
        <taxon>Arabis</taxon>
    </lineage>
</organism>
<dbReference type="GO" id="GO:0070772">
    <property type="term" value="C:PAS complex"/>
    <property type="evidence" value="ECO:0007669"/>
    <property type="project" value="InterPro"/>
</dbReference>
<dbReference type="eggNOG" id="KOG0212">
    <property type="taxonomic scope" value="Eukaryota"/>
</dbReference>
<dbReference type="Proteomes" id="UP000029120">
    <property type="component" value="Chromosome 5"/>
</dbReference>
<dbReference type="Gene3D" id="1.25.10.10">
    <property type="entry name" value="Leucine-rich Repeat Variant"/>
    <property type="match status" value="1"/>
</dbReference>
<proteinExistence type="predicted"/>
<protein>
    <recommendedName>
        <fullName evidence="4">Vacuolar protein 14 C-terminal Fig4-binding domain-containing protein</fullName>
    </recommendedName>
</protein>
<dbReference type="PANTHER" id="PTHR16023:SF0">
    <property type="entry name" value="PROTEIN VAC14 HOMOLOG"/>
    <property type="match status" value="1"/>
</dbReference>
<dbReference type="GO" id="GO:0006661">
    <property type="term" value="P:phosphatidylinositol biosynthetic process"/>
    <property type="evidence" value="ECO:0007669"/>
    <property type="project" value="InterPro"/>
</dbReference>
<dbReference type="AlphaFoldDB" id="A0A087GU41"/>
<feature type="repeat" description="HEAT" evidence="1">
    <location>
        <begin position="121"/>
        <end position="156"/>
    </location>
</feature>
<dbReference type="InterPro" id="IPR026825">
    <property type="entry name" value="Vac14"/>
</dbReference>
<evidence type="ECO:0008006" key="4">
    <source>
        <dbReference type="Google" id="ProtNLM"/>
    </source>
</evidence>
<dbReference type="OrthoDB" id="5574975at2759"/>
<dbReference type="Pfam" id="PF12755">
    <property type="entry name" value="Vac14_Fab1_bd"/>
    <property type="match status" value="1"/>
</dbReference>
<dbReference type="SUPFAM" id="SSF48371">
    <property type="entry name" value="ARM repeat"/>
    <property type="match status" value="1"/>
</dbReference>
<dbReference type="GO" id="GO:0010008">
    <property type="term" value="C:endosome membrane"/>
    <property type="evidence" value="ECO:0007669"/>
    <property type="project" value="TreeGrafter"/>
</dbReference>
<evidence type="ECO:0000313" key="2">
    <source>
        <dbReference type="EMBL" id="KFK33393.1"/>
    </source>
</evidence>
<evidence type="ECO:0000256" key="1">
    <source>
        <dbReference type="PROSITE-ProRule" id="PRU00103"/>
    </source>
</evidence>
<dbReference type="InterPro" id="IPR016024">
    <property type="entry name" value="ARM-type_fold"/>
</dbReference>
<sequence>MVGDFDADSDKVDLDVSSDIPDAVSVMPVVVSVIPAAIHRNLSDELYAKRKNGALDLESTTKCLTSAGDHDKISKIIEVLIEEFVKSPQANHRKGGLIGLAAVTIGLSSDSARARQYLEQIVPLVINSFSDEDSRVRYYACEALYNIAKAVRGDLIVFFNQTFDALCKLSADSDVEVQSAACLLDRLVKDIVLESNQFSIEEFIPLFKERMNVLNPNVREFLVGWFTVLDSAPDIDMLGFIPDFFDEYPRLDDQ</sequence>
<gene>
    <name evidence="2" type="ordered locus">AALP_Aa5g007100</name>
</gene>
<reference evidence="3" key="1">
    <citation type="journal article" date="2015" name="Nat. Plants">
        <title>Genome expansion of Arabis alpina linked with retrotransposition and reduced symmetric DNA methylation.</title>
        <authorList>
            <person name="Willing E.M."/>
            <person name="Rawat V."/>
            <person name="Mandakova T."/>
            <person name="Maumus F."/>
            <person name="James G.V."/>
            <person name="Nordstroem K.J."/>
            <person name="Becker C."/>
            <person name="Warthmann N."/>
            <person name="Chica C."/>
            <person name="Szarzynska B."/>
            <person name="Zytnicki M."/>
            <person name="Albani M.C."/>
            <person name="Kiefer C."/>
            <person name="Bergonzi S."/>
            <person name="Castaings L."/>
            <person name="Mateos J.L."/>
            <person name="Berns M.C."/>
            <person name="Bujdoso N."/>
            <person name="Piofczyk T."/>
            <person name="de Lorenzo L."/>
            <person name="Barrero-Sicilia C."/>
            <person name="Mateos I."/>
            <person name="Piednoel M."/>
            <person name="Hagmann J."/>
            <person name="Chen-Min-Tao R."/>
            <person name="Iglesias-Fernandez R."/>
            <person name="Schuster S.C."/>
            <person name="Alonso-Blanco C."/>
            <person name="Roudier F."/>
            <person name="Carbonero P."/>
            <person name="Paz-Ares J."/>
            <person name="Davis S.J."/>
            <person name="Pecinka A."/>
            <person name="Quesneville H."/>
            <person name="Colot V."/>
            <person name="Lysak M.A."/>
            <person name="Weigel D."/>
            <person name="Coupland G."/>
            <person name="Schneeberger K."/>
        </authorList>
    </citation>
    <scope>NUCLEOTIDE SEQUENCE [LARGE SCALE GENOMIC DNA]</scope>
    <source>
        <strain evidence="3">cv. Pajares</strain>
    </source>
</reference>
<accession>A0A087GU41</accession>
<keyword evidence="3" id="KW-1185">Reference proteome</keyword>
<dbReference type="EMBL" id="CM002873">
    <property type="protein sequence ID" value="KFK33393.1"/>
    <property type="molecule type" value="Genomic_DNA"/>
</dbReference>
<dbReference type="PROSITE" id="PS50077">
    <property type="entry name" value="HEAT_REPEAT"/>
    <property type="match status" value="1"/>
</dbReference>
<name>A0A087GU41_ARAAL</name>
<dbReference type="InterPro" id="IPR021133">
    <property type="entry name" value="HEAT_type_2"/>
</dbReference>
<dbReference type="PANTHER" id="PTHR16023">
    <property type="entry name" value="TAX1 BINDING PROTEIN-RELATED"/>
    <property type="match status" value="1"/>
</dbReference>
<dbReference type="InterPro" id="IPR011989">
    <property type="entry name" value="ARM-like"/>
</dbReference>
<dbReference type="Gramene" id="KFK33393">
    <property type="protein sequence ID" value="KFK33393"/>
    <property type="gene ID" value="AALP_AA5G007100"/>
</dbReference>